<dbReference type="EMBL" id="CP041242">
    <property type="protein sequence ID" value="QDH68801.1"/>
    <property type="molecule type" value="Genomic_DNA"/>
</dbReference>
<feature type="chain" id="PRO_5021708475" evidence="1">
    <location>
        <begin position="22"/>
        <end position="164"/>
    </location>
</feature>
<organism evidence="2 3">
    <name type="scientific">Marilutibacter alkalisoli</name>
    <dbReference type="NCBI Taxonomy" id="2591633"/>
    <lineage>
        <taxon>Bacteria</taxon>
        <taxon>Pseudomonadati</taxon>
        <taxon>Pseudomonadota</taxon>
        <taxon>Gammaproteobacteria</taxon>
        <taxon>Lysobacterales</taxon>
        <taxon>Lysobacteraceae</taxon>
        <taxon>Marilutibacter</taxon>
    </lineage>
</organism>
<accession>A0A514BN51</accession>
<dbReference type="OrthoDB" id="6008970at2"/>
<gene>
    <name evidence="2" type="ORF">FKV23_00735</name>
</gene>
<reference evidence="2 3" key="1">
    <citation type="submission" date="2019-06" db="EMBL/GenBank/DDBJ databases">
        <title>Lysobacter alkalisoli sp. nov. isolated from saline-alkali soil.</title>
        <authorList>
            <person name="Sun J.-Q."/>
            <person name="Xu L."/>
        </authorList>
    </citation>
    <scope>NUCLEOTIDE SEQUENCE [LARGE SCALE GENOMIC DNA]</scope>
    <source>
        <strain evidence="2 3">SJ-36</strain>
    </source>
</reference>
<keyword evidence="1" id="KW-0732">Signal</keyword>
<evidence type="ECO:0000313" key="2">
    <source>
        <dbReference type="EMBL" id="QDH68801.1"/>
    </source>
</evidence>
<dbReference type="PROSITE" id="PS51257">
    <property type="entry name" value="PROKAR_LIPOPROTEIN"/>
    <property type="match status" value="1"/>
</dbReference>
<sequence length="164" mass="16898">MMRYRSTHAVAAALVATLAVAGCKKSEPAPEAAAPSPAPTFEPAAPEAPVMTTVSVSGVELGTSIGADMNIESPASTFATGDTIIAAVATATSDPAANVTGNLGVRWTYEGDTPVHEESKDIDFSGKGVTTFEISKPDGWPTGNYKVEVLLNGAVAQSREFEVR</sequence>
<proteinExistence type="predicted"/>
<feature type="signal peptide" evidence="1">
    <location>
        <begin position="1"/>
        <end position="21"/>
    </location>
</feature>
<dbReference type="RefSeq" id="WP_141622144.1">
    <property type="nucleotide sequence ID" value="NZ_CP041242.1"/>
</dbReference>
<dbReference type="Proteomes" id="UP000317199">
    <property type="component" value="Chromosome"/>
</dbReference>
<evidence type="ECO:0000256" key="1">
    <source>
        <dbReference type="SAM" id="SignalP"/>
    </source>
</evidence>
<evidence type="ECO:0000313" key="3">
    <source>
        <dbReference type="Proteomes" id="UP000317199"/>
    </source>
</evidence>
<dbReference type="KEGG" id="lyj:FKV23_00735"/>
<keyword evidence="3" id="KW-1185">Reference proteome</keyword>
<protein>
    <submittedName>
        <fullName evidence="2">Uncharacterized protein</fullName>
    </submittedName>
</protein>
<dbReference type="AlphaFoldDB" id="A0A514BN51"/>
<name>A0A514BN51_9GAMM</name>